<dbReference type="EMBL" id="CP005384">
    <property type="protein sequence ID" value="AGO16313.1"/>
    <property type="molecule type" value="Genomic_DNA"/>
</dbReference>
<keyword evidence="1" id="KW-0175">Coiled coil</keyword>
<feature type="region of interest" description="Disordered" evidence="2">
    <location>
        <begin position="248"/>
        <end position="271"/>
    </location>
</feature>
<name>A0A806J3J6_GLAPU</name>
<dbReference type="KEGG" id="hpaz:K756_05615"/>
<organism evidence="3 4">
    <name type="scientific">Glaesserella parasuis ZJ0906</name>
    <dbReference type="NCBI Taxonomy" id="1322346"/>
    <lineage>
        <taxon>Bacteria</taxon>
        <taxon>Pseudomonadati</taxon>
        <taxon>Pseudomonadota</taxon>
        <taxon>Gammaproteobacteria</taxon>
        <taxon>Pasteurellales</taxon>
        <taxon>Pasteurellaceae</taxon>
        <taxon>Glaesserella</taxon>
    </lineage>
</organism>
<feature type="coiled-coil region" evidence="1">
    <location>
        <begin position="201"/>
        <end position="235"/>
    </location>
</feature>
<evidence type="ECO:0000256" key="2">
    <source>
        <dbReference type="SAM" id="MobiDB-lite"/>
    </source>
</evidence>
<proteinExistence type="predicted"/>
<dbReference type="Pfam" id="PF05929">
    <property type="entry name" value="Phage_GPO"/>
    <property type="match status" value="1"/>
</dbReference>
<sequence>MPKKSNWFVVATEGATVDGRQIERQWLSDIAETYDPKTYGARINLEHFHLFWFDPELAHSKCYGDVLAVKAEENDEGKLQLYAQIEPTDELVELVKSKQKVYTSIEVRTNFAKTGKAYLTGLAVTDTPASLGTQYLSFTTKNGEQQGEIFTTEAVECSLTFAEEPVSFFEKMKAMFSKEKADTAQHKADVEARFAEHEQTQLLLAEKFTELEEKLKQAEAEKMALCADFEKLSADLTALQSRVDVIGSEPEHGYTPRPEITGGELNNERVF</sequence>
<dbReference type="AlphaFoldDB" id="A0A806J3J6"/>
<reference evidence="3 4" key="1">
    <citation type="journal article" date="2013" name="PLoS ONE">
        <title>Complete Genome Analysis of a Haemophilus parasuis Serovar 12 Strain from China.</title>
        <authorList>
            <person name="Li Y."/>
            <person name="Kwok A.H."/>
            <person name="Jiang J."/>
            <person name="Zou Y."/>
            <person name="Zheng F."/>
            <person name="Chen P."/>
            <person name="Hou C."/>
            <person name="Leung F.C."/>
            <person name="Jiang P."/>
        </authorList>
    </citation>
    <scope>NUCLEOTIDE SEQUENCE [LARGE SCALE GENOMIC DNA]</scope>
    <source>
        <strain evidence="3 4">ZJ0906</strain>
    </source>
</reference>
<accession>A0A806J3J6</accession>
<dbReference type="InterPro" id="IPR009228">
    <property type="entry name" value="Capsid_scaffold_GpO"/>
</dbReference>
<evidence type="ECO:0000313" key="3">
    <source>
        <dbReference type="EMBL" id="AGO16313.1"/>
    </source>
</evidence>
<gene>
    <name evidence="3" type="ORF">K756_05615</name>
</gene>
<evidence type="ECO:0000256" key="1">
    <source>
        <dbReference type="SAM" id="Coils"/>
    </source>
</evidence>
<evidence type="ECO:0000313" key="4">
    <source>
        <dbReference type="Proteomes" id="UP000014672"/>
    </source>
</evidence>
<dbReference type="Proteomes" id="UP000014672">
    <property type="component" value="Chromosome"/>
</dbReference>
<protein>
    <submittedName>
        <fullName evidence="3">Phage capsid scaffolding protein</fullName>
    </submittedName>
</protein>